<name>A0A8J3U1K9_9ACTN</name>
<dbReference type="EMBL" id="BOOO01000049">
    <property type="protein sequence ID" value="GII34364.1"/>
    <property type="molecule type" value="Genomic_DNA"/>
</dbReference>
<keyword evidence="2" id="KW-1185">Reference proteome</keyword>
<organism evidence="1 2">
    <name type="scientific">Planotetraspora mira</name>
    <dbReference type="NCBI Taxonomy" id="58121"/>
    <lineage>
        <taxon>Bacteria</taxon>
        <taxon>Bacillati</taxon>
        <taxon>Actinomycetota</taxon>
        <taxon>Actinomycetes</taxon>
        <taxon>Streptosporangiales</taxon>
        <taxon>Streptosporangiaceae</taxon>
        <taxon>Planotetraspora</taxon>
    </lineage>
</organism>
<accession>A0A8J3U1K9</accession>
<evidence type="ECO:0000313" key="1">
    <source>
        <dbReference type="EMBL" id="GII34364.1"/>
    </source>
</evidence>
<proteinExistence type="predicted"/>
<protein>
    <submittedName>
        <fullName evidence="1">Uncharacterized protein</fullName>
    </submittedName>
</protein>
<dbReference type="AlphaFoldDB" id="A0A8J3U1K9"/>
<reference evidence="1 2" key="1">
    <citation type="submission" date="2021-01" db="EMBL/GenBank/DDBJ databases">
        <title>Whole genome shotgun sequence of Planotetraspora mira NBRC 15435.</title>
        <authorList>
            <person name="Komaki H."/>
            <person name="Tamura T."/>
        </authorList>
    </citation>
    <scope>NUCLEOTIDE SEQUENCE [LARGE SCALE GENOMIC DNA]</scope>
    <source>
        <strain evidence="1 2">NBRC 15435</strain>
    </source>
</reference>
<dbReference type="Proteomes" id="UP000650628">
    <property type="component" value="Unassembled WGS sequence"/>
</dbReference>
<gene>
    <name evidence="1" type="ORF">Pmi06nite_78060</name>
</gene>
<sequence length="69" mass="7907">MHVKEADGRLRVQALIPAMFSLPPRRRRPPAAYLGEQSSILTPTSVCAVFSLLAHRERFYLDVMYEYIA</sequence>
<comment type="caution">
    <text evidence="1">The sequence shown here is derived from an EMBL/GenBank/DDBJ whole genome shotgun (WGS) entry which is preliminary data.</text>
</comment>
<evidence type="ECO:0000313" key="2">
    <source>
        <dbReference type="Proteomes" id="UP000650628"/>
    </source>
</evidence>